<feature type="transmembrane region" description="Helical" evidence="1">
    <location>
        <begin position="243"/>
        <end position="261"/>
    </location>
</feature>
<dbReference type="Proteomes" id="UP001264980">
    <property type="component" value="Unassembled WGS sequence"/>
</dbReference>
<accession>A0ABU1QTM8</accession>
<dbReference type="InterPro" id="IPR001173">
    <property type="entry name" value="Glyco_trans_2-like"/>
</dbReference>
<reference evidence="3 4" key="1">
    <citation type="submission" date="2023-07" db="EMBL/GenBank/DDBJ databases">
        <title>Sorghum-associated microbial communities from plants grown in Nebraska, USA.</title>
        <authorList>
            <person name="Schachtman D."/>
        </authorList>
    </citation>
    <scope>NUCLEOTIDE SEQUENCE [LARGE SCALE GENOMIC DNA]</scope>
    <source>
        <strain evidence="3 4">BE57</strain>
    </source>
</reference>
<dbReference type="InterPro" id="IPR029044">
    <property type="entry name" value="Nucleotide-diphossugar_trans"/>
</dbReference>
<feature type="domain" description="Glycosyltransferase 2-like" evidence="2">
    <location>
        <begin position="7"/>
        <end position="122"/>
    </location>
</feature>
<dbReference type="Pfam" id="PF00535">
    <property type="entry name" value="Glycos_transf_2"/>
    <property type="match status" value="1"/>
</dbReference>
<evidence type="ECO:0000313" key="3">
    <source>
        <dbReference type="EMBL" id="MDR6804510.1"/>
    </source>
</evidence>
<evidence type="ECO:0000259" key="2">
    <source>
        <dbReference type="Pfam" id="PF00535"/>
    </source>
</evidence>
<evidence type="ECO:0000313" key="4">
    <source>
        <dbReference type="Proteomes" id="UP001264980"/>
    </source>
</evidence>
<keyword evidence="1" id="KW-0472">Membrane</keyword>
<sequence length="327" mass="36823">MITASMSVIIPTFKRPKLLYRCLTALHRQDYPGCFFEVAVVSDGPDPQTEAIVQFFASEYPDFCITFHSLPARRGPAAARNYGWRRTAGDLVIFTDDDCIPENGWLAAFWRAYRFYDQQYVAFTGQVTVPVRDCPTDYEKNVAYLSTAEFITANCACSRGALELTGGFDEAFPTAWREDSDLQFKLLTGQIPIFRVSDAVVCHPVRKTSWGVSIAEQRKSMFNALLFKKHPELYRSRIARGPVWNYYVIILASIVAALGFVLGSPTVGGIALLVWAGALLYFMAKRLNGTDASLSHRTEMMVTSLAIPYLSVYWTIRGALRYKVFFL</sequence>
<evidence type="ECO:0000256" key="1">
    <source>
        <dbReference type="SAM" id="Phobius"/>
    </source>
</evidence>
<comment type="caution">
    <text evidence="3">The sequence shown here is derived from an EMBL/GenBank/DDBJ whole genome shotgun (WGS) entry which is preliminary data.</text>
</comment>
<gene>
    <name evidence="3" type="ORF">J2W84_001547</name>
</gene>
<dbReference type="RefSeq" id="WP_309981795.1">
    <property type="nucleotide sequence ID" value="NZ_JAVDTI010000001.1"/>
</dbReference>
<keyword evidence="4" id="KW-1185">Reference proteome</keyword>
<dbReference type="CDD" id="cd00761">
    <property type="entry name" value="Glyco_tranf_GTA_type"/>
    <property type="match status" value="1"/>
</dbReference>
<proteinExistence type="predicted"/>
<keyword evidence="1" id="KW-0812">Transmembrane</keyword>
<dbReference type="Gene3D" id="3.90.550.10">
    <property type="entry name" value="Spore Coat Polysaccharide Biosynthesis Protein SpsA, Chain A"/>
    <property type="match status" value="1"/>
</dbReference>
<feature type="transmembrane region" description="Helical" evidence="1">
    <location>
        <begin position="267"/>
        <end position="284"/>
    </location>
</feature>
<dbReference type="PANTHER" id="PTHR43685:SF3">
    <property type="entry name" value="SLR2126 PROTEIN"/>
    <property type="match status" value="1"/>
</dbReference>
<dbReference type="InterPro" id="IPR050834">
    <property type="entry name" value="Glycosyltransf_2"/>
</dbReference>
<name>A0ABU1QTM8_9BACT</name>
<organism evidence="3 4">
    <name type="scientific">Dyadobacter fermentans</name>
    <dbReference type="NCBI Taxonomy" id="94254"/>
    <lineage>
        <taxon>Bacteria</taxon>
        <taxon>Pseudomonadati</taxon>
        <taxon>Bacteroidota</taxon>
        <taxon>Cytophagia</taxon>
        <taxon>Cytophagales</taxon>
        <taxon>Spirosomataceae</taxon>
        <taxon>Dyadobacter</taxon>
    </lineage>
</organism>
<dbReference type="EMBL" id="JAVDTI010000001">
    <property type="protein sequence ID" value="MDR6804510.1"/>
    <property type="molecule type" value="Genomic_DNA"/>
</dbReference>
<keyword evidence="1" id="KW-1133">Transmembrane helix</keyword>
<dbReference type="PANTHER" id="PTHR43685">
    <property type="entry name" value="GLYCOSYLTRANSFERASE"/>
    <property type="match status" value="1"/>
</dbReference>
<protein>
    <submittedName>
        <fullName evidence="3">Glycosyltransferase involved in cell wall biosynthesis</fullName>
    </submittedName>
</protein>
<dbReference type="SUPFAM" id="SSF53448">
    <property type="entry name" value="Nucleotide-diphospho-sugar transferases"/>
    <property type="match status" value="1"/>
</dbReference>